<evidence type="ECO:0000313" key="1">
    <source>
        <dbReference type="EMBL" id="MFC6673841.1"/>
    </source>
</evidence>
<name>A0ABW2A8J7_9GAMM</name>
<dbReference type="EMBL" id="JBHSWE010000001">
    <property type="protein sequence ID" value="MFC6673841.1"/>
    <property type="molecule type" value="Genomic_DNA"/>
</dbReference>
<comment type="caution">
    <text evidence="1">The sequence shown here is derived from an EMBL/GenBank/DDBJ whole genome shotgun (WGS) entry which is preliminary data.</text>
</comment>
<proteinExistence type="predicted"/>
<reference evidence="2" key="1">
    <citation type="journal article" date="2019" name="Int. J. Syst. Evol. Microbiol.">
        <title>The Global Catalogue of Microorganisms (GCM) 10K type strain sequencing project: providing services to taxonomists for standard genome sequencing and annotation.</title>
        <authorList>
            <consortium name="The Broad Institute Genomics Platform"/>
            <consortium name="The Broad Institute Genome Sequencing Center for Infectious Disease"/>
            <person name="Wu L."/>
            <person name="Ma J."/>
        </authorList>
    </citation>
    <scope>NUCLEOTIDE SEQUENCE [LARGE SCALE GENOMIC DNA]</scope>
    <source>
        <strain evidence="2">NBRC 111756</strain>
    </source>
</reference>
<protein>
    <submittedName>
        <fullName evidence="1">Uncharacterized protein</fullName>
    </submittedName>
</protein>
<dbReference type="Proteomes" id="UP001596422">
    <property type="component" value="Unassembled WGS sequence"/>
</dbReference>
<organism evidence="1 2">
    <name type="scientific">Marinobacterium aestuariivivens</name>
    <dbReference type="NCBI Taxonomy" id="1698799"/>
    <lineage>
        <taxon>Bacteria</taxon>
        <taxon>Pseudomonadati</taxon>
        <taxon>Pseudomonadota</taxon>
        <taxon>Gammaproteobacteria</taxon>
        <taxon>Oceanospirillales</taxon>
        <taxon>Oceanospirillaceae</taxon>
        <taxon>Marinobacterium</taxon>
    </lineage>
</organism>
<gene>
    <name evidence="1" type="ORF">ACFQDL_29950</name>
</gene>
<evidence type="ECO:0000313" key="2">
    <source>
        <dbReference type="Proteomes" id="UP001596422"/>
    </source>
</evidence>
<sequence length="169" mass="18957">MSRALIVAAARTVDAVGCQQHCHDLESRIARLGIRIHELVIEPLSADWHSPEPEDHFRSGCAPIEALARARSLIGEGIEAVVIRGEDLIKSDYGRDERLRLMAVYGEHYPLTLAYNDLAGDFLKRHRGDEQQFRQIARALFDNYKLSYRHALADDYSPICCPTSAGTGR</sequence>
<dbReference type="RefSeq" id="WP_379912553.1">
    <property type="nucleotide sequence ID" value="NZ_JBHSWE010000001.1"/>
</dbReference>
<keyword evidence="2" id="KW-1185">Reference proteome</keyword>
<accession>A0ABW2A8J7</accession>